<evidence type="ECO:0000313" key="3">
    <source>
        <dbReference type="Proteomes" id="UP000230154"/>
    </source>
</evidence>
<evidence type="ECO:0000256" key="1">
    <source>
        <dbReference type="SAM" id="MobiDB-lite"/>
    </source>
</evidence>
<gene>
    <name evidence="2" type="ORF">COU35_01785</name>
</gene>
<accession>A0A2H0TQZ5</accession>
<organism evidence="2 3">
    <name type="scientific">Candidatus Magasanikbacteria bacterium CG10_big_fil_rev_8_21_14_0_10_47_10</name>
    <dbReference type="NCBI Taxonomy" id="1974652"/>
    <lineage>
        <taxon>Bacteria</taxon>
        <taxon>Candidatus Magasanikiibacteriota</taxon>
    </lineage>
</organism>
<feature type="region of interest" description="Disordered" evidence="1">
    <location>
        <begin position="1"/>
        <end position="65"/>
    </location>
</feature>
<feature type="compositionally biased region" description="Polar residues" evidence="1">
    <location>
        <begin position="1"/>
        <end position="21"/>
    </location>
</feature>
<dbReference type="EMBL" id="PFCB01000016">
    <property type="protein sequence ID" value="PIR74590.1"/>
    <property type="molecule type" value="Genomic_DNA"/>
</dbReference>
<dbReference type="AlphaFoldDB" id="A0A2H0TQZ5"/>
<sequence length="65" mass="6106">MSTAGTINTRGNLRRSSSNDVGKSIAAIGSGIGTTGGGTVTGSSTTTGGGGTGGTIGCCGRNNRK</sequence>
<feature type="compositionally biased region" description="Gly residues" evidence="1">
    <location>
        <begin position="30"/>
        <end position="40"/>
    </location>
</feature>
<feature type="compositionally biased region" description="Gly residues" evidence="1">
    <location>
        <begin position="47"/>
        <end position="57"/>
    </location>
</feature>
<dbReference type="Proteomes" id="UP000230154">
    <property type="component" value="Unassembled WGS sequence"/>
</dbReference>
<comment type="caution">
    <text evidence="2">The sequence shown here is derived from an EMBL/GenBank/DDBJ whole genome shotgun (WGS) entry which is preliminary data.</text>
</comment>
<protein>
    <submittedName>
        <fullName evidence="2">Uncharacterized protein</fullName>
    </submittedName>
</protein>
<name>A0A2H0TQZ5_9BACT</name>
<reference evidence="3" key="1">
    <citation type="submission" date="2017-09" db="EMBL/GenBank/DDBJ databases">
        <title>Depth-based differentiation of microbial function through sediment-hosted aquifers and enrichment of novel symbionts in the deep terrestrial subsurface.</title>
        <authorList>
            <person name="Probst A.J."/>
            <person name="Ladd B."/>
            <person name="Jarett J.K."/>
            <person name="Geller-Mcgrath D.E."/>
            <person name="Sieber C.M.K."/>
            <person name="Emerson J.B."/>
            <person name="Anantharaman K."/>
            <person name="Thomas B.C."/>
            <person name="Malmstrom R."/>
            <person name="Stieglmeier M."/>
            <person name="Klingl A."/>
            <person name="Woyke T."/>
            <person name="Ryan C.M."/>
            <person name="Banfield J.F."/>
        </authorList>
    </citation>
    <scope>NUCLEOTIDE SEQUENCE [LARGE SCALE GENOMIC DNA]</scope>
</reference>
<evidence type="ECO:0000313" key="2">
    <source>
        <dbReference type="EMBL" id="PIR74590.1"/>
    </source>
</evidence>
<proteinExistence type="predicted"/>